<sequence length="170" mass="18411">MISALSNFNHISHMGPVDRIQMQRLLDLPQLDKVDQFVRHQSAQHLPGAIPLAGVSTSSSNTNITGSPSHMMMLQQQQQQQQQKQQQGIQRVASSAIGHGDCLQVLSMFQQSGSKLTAPRVPPQPADPSPPRVYRFPGSTLPFSGLDRTPDGIQITPMTPSSGLSGQPLV</sequence>
<feature type="region of interest" description="Disordered" evidence="1">
    <location>
        <begin position="49"/>
        <end position="89"/>
    </location>
</feature>
<feature type="compositionally biased region" description="Low complexity" evidence="1">
    <location>
        <begin position="56"/>
        <end position="87"/>
    </location>
</feature>
<proteinExistence type="predicted"/>
<dbReference type="OrthoDB" id="2156623at2759"/>
<evidence type="ECO:0000313" key="3">
    <source>
        <dbReference type="EMBL" id="EFX81272.1"/>
    </source>
</evidence>
<feature type="domain" description="CRIB" evidence="2">
    <location>
        <begin position="2"/>
        <end position="39"/>
    </location>
</feature>
<keyword evidence="4" id="KW-1185">Reference proteome</keyword>
<feature type="region of interest" description="Disordered" evidence="1">
    <location>
        <begin position="115"/>
        <end position="170"/>
    </location>
</feature>
<dbReference type="EMBL" id="GL732544">
    <property type="protein sequence ID" value="EFX81272.1"/>
    <property type="molecule type" value="Genomic_DNA"/>
</dbReference>
<gene>
    <name evidence="3" type="ORF">DAPPUDRAFT_242585</name>
</gene>
<dbReference type="InterPro" id="IPR000095">
    <property type="entry name" value="CRIB_dom"/>
</dbReference>
<dbReference type="STRING" id="6669.E9GH05"/>
<reference evidence="3 4" key="1">
    <citation type="journal article" date="2011" name="Science">
        <title>The ecoresponsive genome of Daphnia pulex.</title>
        <authorList>
            <person name="Colbourne J.K."/>
            <person name="Pfrender M.E."/>
            <person name="Gilbert D."/>
            <person name="Thomas W.K."/>
            <person name="Tucker A."/>
            <person name="Oakley T.H."/>
            <person name="Tokishita S."/>
            <person name="Aerts A."/>
            <person name="Arnold G.J."/>
            <person name="Basu M.K."/>
            <person name="Bauer D.J."/>
            <person name="Caceres C.E."/>
            <person name="Carmel L."/>
            <person name="Casola C."/>
            <person name="Choi J.H."/>
            <person name="Detter J.C."/>
            <person name="Dong Q."/>
            <person name="Dusheyko S."/>
            <person name="Eads B.D."/>
            <person name="Frohlich T."/>
            <person name="Geiler-Samerotte K.A."/>
            <person name="Gerlach D."/>
            <person name="Hatcher P."/>
            <person name="Jogdeo S."/>
            <person name="Krijgsveld J."/>
            <person name="Kriventseva E.V."/>
            <person name="Kultz D."/>
            <person name="Laforsch C."/>
            <person name="Lindquist E."/>
            <person name="Lopez J."/>
            <person name="Manak J.R."/>
            <person name="Muller J."/>
            <person name="Pangilinan J."/>
            <person name="Patwardhan R.P."/>
            <person name="Pitluck S."/>
            <person name="Pritham E.J."/>
            <person name="Rechtsteiner A."/>
            <person name="Rho M."/>
            <person name="Rogozin I.B."/>
            <person name="Sakarya O."/>
            <person name="Salamov A."/>
            <person name="Schaack S."/>
            <person name="Shapiro H."/>
            <person name="Shiga Y."/>
            <person name="Skalitzky C."/>
            <person name="Smith Z."/>
            <person name="Souvorov A."/>
            <person name="Sung W."/>
            <person name="Tang Z."/>
            <person name="Tsuchiya D."/>
            <person name="Tu H."/>
            <person name="Vos H."/>
            <person name="Wang M."/>
            <person name="Wolf Y.I."/>
            <person name="Yamagata H."/>
            <person name="Yamada T."/>
            <person name="Ye Y."/>
            <person name="Shaw J.R."/>
            <person name="Andrews J."/>
            <person name="Crease T.J."/>
            <person name="Tang H."/>
            <person name="Lucas S.M."/>
            <person name="Robertson H.M."/>
            <person name="Bork P."/>
            <person name="Koonin E.V."/>
            <person name="Zdobnov E.M."/>
            <person name="Grigoriev I.V."/>
            <person name="Lynch M."/>
            <person name="Boore J.L."/>
        </authorList>
    </citation>
    <scope>NUCLEOTIDE SEQUENCE [LARGE SCALE GENOMIC DNA]</scope>
</reference>
<dbReference type="SMART" id="SM00285">
    <property type="entry name" value="PBD"/>
    <property type="match status" value="1"/>
</dbReference>
<dbReference type="AlphaFoldDB" id="E9GH05"/>
<evidence type="ECO:0000256" key="1">
    <source>
        <dbReference type="SAM" id="MobiDB-lite"/>
    </source>
</evidence>
<feature type="compositionally biased region" description="Pro residues" evidence="1">
    <location>
        <begin position="120"/>
        <end position="131"/>
    </location>
</feature>
<dbReference type="Proteomes" id="UP000000305">
    <property type="component" value="Unassembled WGS sequence"/>
</dbReference>
<evidence type="ECO:0000259" key="2">
    <source>
        <dbReference type="SMART" id="SM00285"/>
    </source>
</evidence>
<feature type="compositionally biased region" description="Polar residues" evidence="1">
    <location>
        <begin position="156"/>
        <end position="170"/>
    </location>
</feature>
<evidence type="ECO:0000313" key="4">
    <source>
        <dbReference type="Proteomes" id="UP000000305"/>
    </source>
</evidence>
<protein>
    <recommendedName>
        <fullName evidence="2">CRIB domain-containing protein</fullName>
    </recommendedName>
</protein>
<name>E9GH05_DAPPU</name>
<dbReference type="HOGENOM" id="CLU_1572202_0_0_1"/>
<dbReference type="KEGG" id="dpx:DAPPUDRAFT_242585"/>
<accession>E9GH05</accession>
<dbReference type="InParanoid" id="E9GH05"/>
<organism evidence="3 4">
    <name type="scientific">Daphnia pulex</name>
    <name type="common">Water flea</name>
    <dbReference type="NCBI Taxonomy" id="6669"/>
    <lineage>
        <taxon>Eukaryota</taxon>
        <taxon>Metazoa</taxon>
        <taxon>Ecdysozoa</taxon>
        <taxon>Arthropoda</taxon>
        <taxon>Crustacea</taxon>
        <taxon>Branchiopoda</taxon>
        <taxon>Diplostraca</taxon>
        <taxon>Cladocera</taxon>
        <taxon>Anomopoda</taxon>
        <taxon>Daphniidae</taxon>
        <taxon>Daphnia</taxon>
    </lineage>
</organism>